<evidence type="ECO:0000256" key="2">
    <source>
        <dbReference type="ARBA" id="ARBA00022527"/>
    </source>
</evidence>
<evidence type="ECO:0000313" key="8">
    <source>
        <dbReference type="Proteomes" id="UP000712600"/>
    </source>
</evidence>
<keyword evidence="4" id="KW-0547">Nucleotide-binding</keyword>
<dbReference type="AlphaFoldDB" id="A0A8S9Q585"/>
<evidence type="ECO:0000256" key="6">
    <source>
        <dbReference type="ARBA" id="ARBA00022840"/>
    </source>
</evidence>
<dbReference type="Gene3D" id="1.10.510.10">
    <property type="entry name" value="Transferase(Phosphotransferase) domain 1"/>
    <property type="match status" value="1"/>
</dbReference>
<dbReference type="GO" id="GO:0004674">
    <property type="term" value="F:protein serine/threonine kinase activity"/>
    <property type="evidence" value="ECO:0007669"/>
    <property type="project" value="UniProtKB-KW"/>
</dbReference>
<proteinExistence type="inferred from homology"/>
<dbReference type="Proteomes" id="UP000712600">
    <property type="component" value="Unassembled WGS sequence"/>
</dbReference>
<keyword evidence="6" id="KW-0067">ATP-binding</keyword>
<protein>
    <recommendedName>
        <fullName evidence="9">Protein kinase domain-containing protein</fullName>
    </recommendedName>
</protein>
<dbReference type="InterPro" id="IPR011009">
    <property type="entry name" value="Kinase-like_dom_sf"/>
</dbReference>
<dbReference type="InterPro" id="IPR050205">
    <property type="entry name" value="CDPK_Ser/Thr_kinases"/>
</dbReference>
<evidence type="ECO:0000256" key="3">
    <source>
        <dbReference type="ARBA" id="ARBA00022679"/>
    </source>
</evidence>
<comment type="similarity">
    <text evidence="1">Belongs to the protein kinase superfamily. CAMK Ser/Thr protein kinase family. CaMK subfamily.</text>
</comment>
<evidence type="ECO:0000256" key="5">
    <source>
        <dbReference type="ARBA" id="ARBA00022777"/>
    </source>
</evidence>
<keyword evidence="5" id="KW-0418">Kinase</keyword>
<dbReference type="SUPFAM" id="SSF56112">
    <property type="entry name" value="Protein kinase-like (PK-like)"/>
    <property type="match status" value="1"/>
</dbReference>
<evidence type="ECO:0000313" key="7">
    <source>
        <dbReference type="EMBL" id="KAF3536936.1"/>
    </source>
</evidence>
<reference evidence="7" key="1">
    <citation type="submission" date="2019-12" db="EMBL/GenBank/DDBJ databases">
        <title>Genome sequencing and annotation of Brassica cretica.</title>
        <authorList>
            <person name="Studholme D.J."/>
            <person name="Sarris P."/>
        </authorList>
    </citation>
    <scope>NUCLEOTIDE SEQUENCE</scope>
    <source>
        <strain evidence="7">PFS-109/04</strain>
        <tissue evidence="7">Leaf</tissue>
    </source>
</reference>
<dbReference type="EMBL" id="QGKX02001290">
    <property type="protein sequence ID" value="KAF3536936.1"/>
    <property type="molecule type" value="Genomic_DNA"/>
</dbReference>
<evidence type="ECO:0008006" key="9">
    <source>
        <dbReference type="Google" id="ProtNLM"/>
    </source>
</evidence>
<sequence length="141" mass="15607">MKRVASAGLRTELVLQRKTENFTRTTFLCMEKATGKERKLLTDEDVRREIQINASLDCKHEDSLLKTIDFGLSMFFKQDVGSPYYVAPEADAWSAGVIVHILLSGLGWSGHPWVQVDGVAPDKPLDSLQCSAKAIKGLGQN</sequence>
<evidence type="ECO:0000256" key="1">
    <source>
        <dbReference type="ARBA" id="ARBA00005354"/>
    </source>
</evidence>
<accession>A0A8S9Q585</accession>
<dbReference type="GO" id="GO:0005524">
    <property type="term" value="F:ATP binding"/>
    <property type="evidence" value="ECO:0007669"/>
    <property type="project" value="UniProtKB-KW"/>
</dbReference>
<organism evidence="7 8">
    <name type="scientific">Brassica cretica</name>
    <name type="common">Mustard</name>
    <dbReference type="NCBI Taxonomy" id="69181"/>
    <lineage>
        <taxon>Eukaryota</taxon>
        <taxon>Viridiplantae</taxon>
        <taxon>Streptophyta</taxon>
        <taxon>Embryophyta</taxon>
        <taxon>Tracheophyta</taxon>
        <taxon>Spermatophyta</taxon>
        <taxon>Magnoliopsida</taxon>
        <taxon>eudicotyledons</taxon>
        <taxon>Gunneridae</taxon>
        <taxon>Pentapetalae</taxon>
        <taxon>rosids</taxon>
        <taxon>malvids</taxon>
        <taxon>Brassicales</taxon>
        <taxon>Brassicaceae</taxon>
        <taxon>Brassiceae</taxon>
        <taxon>Brassica</taxon>
    </lineage>
</organism>
<keyword evidence="3" id="KW-0808">Transferase</keyword>
<keyword evidence="2" id="KW-0723">Serine/threonine-protein kinase</keyword>
<name>A0A8S9Q585_BRACR</name>
<gene>
    <name evidence="7" type="ORF">F2Q69_00018372</name>
</gene>
<evidence type="ECO:0000256" key="4">
    <source>
        <dbReference type="ARBA" id="ARBA00022741"/>
    </source>
</evidence>
<comment type="caution">
    <text evidence="7">The sequence shown here is derived from an EMBL/GenBank/DDBJ whole genome shotgun (WGS) entry which is preliminary data.</text>
</comment>
<dbReference type="PANTHER" id="PTHR24349">
    <property type="entry name" value="SERINE/THREONINE-PROTEIN KINASE"/>
    <property type="match status" value="1"/>
</dbReference>